<dbReference type="GO" id="GO:0008810">
    <property type="term" value="F:cellulase activity"/>
    <property type="evidence" value="ECO:0007669"/>
    <property type="project" value="UniProtKB-UniRule"/>
</dbReference>
<dbReference type="EMBL" id="JANBQF010000502">
    <property type="protein sequence ID" value="KAJ2000658.1"/>
    <property type="molecule type" value="Genomic_DNA"/>
</dbReference>
<reference evidence="5" key="1">
    <citation type="submission" date="2022-07" db="EMBL/GenBank/DDBJ databases">
        <title>Phylogenomic reconstructions and comparative analyses of Kickxellomycotina fungi.</title>
        <authorList>
            <person name="Reynolds N.K."/>
            <person name="Stajich J.E."/>
            <person name="Barry K."/>
            <person name="Grigoriev I.V."/>
            <person name="Crous P."/>
            <person name="Smith M.E."/>
        </authorList>
    </citation>
    <scope>NUCLEOTIDE SEQUENCE</scope>
    <source>
        <strain evidence="5">IMI 214461</strain>
    </source>
</reference>
<dbReference type="GO" id="GO:0030245">
    <property type="term" value="P:cellulose catabolic process"/>
    <property type="evidence" value="ECO:0007669"/>
    <property type="project" value="UniProtKB-UniRule"/>
</dbReference>
<dbReference type="InterPro" id="IPR049892">
    <property type="entry name" value="AA9"/>
</dbReference>
<dbReference type="AlphaFoldDB" id="A0A9W8EDJ8"/>
<dbReference type="Proteomes" id="UP001150907">
    <property type="component" value="Unassembled WGS sequence"/>
</dbReference>
<comment type="domain">
    <text evidence="2">Has a modular structure: an endo-beta-1,4-glucanase catalytic module at the N-terminus, a linker rich in serines and threonines, and a C-terminal carbohydrate-binding module (CBM).</text>
</comment>
<organism evidence="5 6">
    <name type="scientific">Coemansia thaxteri</name>
    <dbReference type="NCBI Taxonomy" id="2663907"/>
    <lineage>
        <taxon>Eukaryota</taxon>
        <taxon>Fungi</taxon>
        <taxon>Fungi incertae sedis</taxon>
        <taxon>Zoopagomycota</taxon>
        <taxon>Kickxellomycotina</taxon>
        <taxon>Kickxellomycetes</taxon>
        <taxon>Kickxellales</taxon>
        <taxon>Kickxellaceae</taxon>
        <taxon>Coemansia</taxon>
    </lineage>
</organism>
<dbReference type="PANTHER" id="PTHR33353:SF32">
    <property type="entry name" value="ENDO-BETA-1,4-GLUCANASE D"/>
    <property type="match status" value="1"/>
</dbReference>
<keyword evidence="2" id="KW-0624">Polysaccharide degradation</keyword>
<evidence type="ECO:0000313" key="6">
    <source>
        <dbReference type="Proteomes" id="UP001150907"/>
    </source>
</evidence>
<dbReference type="OrthoDB" id="4849160at2759"/>
<feature type="region of interest" description="Disordered" evidence="3">
    <location>
        <begin position="300"/>
        <end position="340"/>
    </location>
</feature>
<evidence type="ECO:0000313" key="5">
    <source>
        <dbReference type="EMBL" id="KAJ2000658.1"/>
    </source>
</evidence>
<proteinExistence type="predicted"/>
<evidence type="ECO:0000256" key="3">
    <source>
        <dbReference type="SAM" id="MobiDB-lite"/>
    </source>
</evidence>
<keyword evidence="6" id="KW-1185">Reference proteome</keyword>
<keyword evidence="2" id="KW-0136">Cellulose degradation</keyword>
<dbReference type="CDD" id="cd21175">
    <property type="entry name" value="LPMO_AA9"/>
    <property type="match status" value="1"/>
</dbReference>
<keyword evidence="1 2" id="KW-1015">Disulfide bond</keyword>
<dbReference type="EC" id="1.14.99.56" evidence="2"/>
<comment type="catalytic activity">
    <reaction evidence="2">
        <text>[(1-&gt;4)-beta-D-glucosyl]n+m + reduced acceptor + O2 = 4-dehydro-beta-D-glucosyl-[(1-&gt;4)-beta-D-glucosyl]n-1 + [(1-&gt;4)-beta-D-glucosyl]m + acceptor + H2O.</text>
        <dbReference type="EC" id="1.14.99.56"/>
    </reaction>
</comment>
<dbReference type="GO" id="GO:0005576">
    <property type="term" value="C:extracellular region"/>
    <property type="evidence" value="ECO:0007669"/>
    <property type="project" value="UniProtKB-SubCell"/>
</dbReference>
<feature type="compositionally biased region" description="Basic residues" evidence="3">
    <location>
        <begin position="328"/>
        <end position="340"/>
    </location>
</feature>
<feature type="domain" description="Auxiliary Activity family 9 catalytic" evidence="4">
    <location>
        <begin position="171"/>
        <end position="276"/>
    </location>
</feature>
<dbReference type="GO" id="GO:0030248">
    <property type="term" value="F:cellulose binding"/>
    <property type="evidence" value="ECO:0007669"/>
    <property type="project" value="UniProtKB-UniRule"/>
</dbReference>
<dbReference type="Pfam" id="PF03443">
    <property type="entry name" value="AA9"/>
    <property type="match status" value="2"/>
</dbReference>
<dbReference type="InterPro" id="IPR005103">
    <property type="entry name" value="AA9_LPMO"/>
</dbReference>
<comment type="caution">
    <text evidence="5">The sequence shown here is derived from an EMBL/GenBank/DDBJ whole genome shotgun (WGS) entry which is preliminary data.</text>
</comment>
<feature type="compositionally biased region" description="Low complexity" evidence="3">
    <location>
        <begin position="300"/>
        <end position="324"/>
    </location>
</feature>
<evidence type="ECO:0000256" key="2">
    <source>
        <dbReference type="RuleBase" id="RU368122"/>
    </source>
</evidence>
<comment type="subcellular location">
    <subcellularLocation>
        <location evidence="2">Secreted</location>
    </subcellularLocation>
</comment>
<evidence type="ECO:0000259" key="4">
    <source>
        <dbReference type="Pfam" id="PF03443"/>
    </source>
</evidence>
<gene>
    <name evidence="5" type="ORF">H4R26_004512</name>
</gene>
<dbReference type="Gene3D" id="2.70.50.70">
    <property type="match status" value="2"/>
</dbReference>
<keyword evidence="2" id="KW-0964">Secreted</keyword>
<dbReference type="PANTHER" id="PTHR33353">
    <property type="entry name" value="PUTATIVE (AFU_ORTHOLOGUE AFUA_1G12560)-RELATED"/>
    <property type="match status" value="1"/>
</dbReference>
<sequence>MHEGDDLKSRFIEPAHKGPCMVYLAPLESDGVGKVWFKIFEDGYDLTTKKFCTEKMMDTKGKLDIVIPEDIPQGNYLMRTEVIALHTADERYAGNDDGPGAELFPNCAQIFLISKGTANPEKYEIPGIYGFDDPGILINIYDPIKSYKIPGPPLYSKDLATVMPPKRRPCDGYDPATKTWCTQKLMKTDGKLNITLPTDIPSGPYLLRPEIIALHTADKPYAGSDKGPGAEYYPSCAQIYLVSSSTTTTMPKGYAIPGIYKANDPGILINIYDPVKSYTIPGPPVYEKDLNLGNTDTTTTTAATATTDDNAAPTVTTDTADAPTSSSTRKRRPCVKKRRR</sequence>
<protein>
    <recommendedName>
        <fullName evidence="2">AA9 family lytic polysaccharide monooxygenase</fullName>
        <ecNumber evidence="2">1.14.99.56</ecNumber>
    </recommendedName>
    <alternativeName>
        <fullName evidence="2">Endo-beta-1,4-glucanase</fullName>
    </alternativeName>
    <alternativeName>
        <fullName evidence="2">Glycosyl hydrolase 61 family protein</fullName>
    </alternativeName>
</protein>
<evidence type="ECO:0000256" key="1">
    <source>
        <dbReference type="ARBA" id="ARBA00023157"/>
    </source>
</evidence>
<accession>A0A9W8EDJ8</accession>
<comment type="function">
    <text evidence="2">Lytic polysaccharide monooxygenase (LMPO) that depolymerizes crystalline and amorphous polysaccharides via the oxidation of scissile alpha- or beta-(1-4)-glycosidic bonds, yielding C1 and/or C4 oxidation products. Catalysis by LPMOs requires the reduction of the active-site copper from Cu(II) to Cu(I) by a reducing agent and H(2)O(2) or O(2) as a cosubstrate.</text>
</comment>
<keyword evidence="2" id="KW-0119">Carbohydrate metabolism</keyword>
<name>A0A9W8EDJ8_9FUNG</name>
<feature type="domain" description="Auxiliary Activity family 9 catalytic" evidence="4">
    <location>
        <begin position="6"/>
        <end position="145"/>
    </location>
</feature>